<organism evidence="1 2">
    <name type="scientific">Mycobacterium phage Phlei</name>
    <dbReference type="NCBI Taxonomy" id="1690684"/>
    <lineage>
        <taxon>Viruses</taxon>
        <taxon>Duplodnaviria</taxon>
        <taxon>Heunggongvirae</taxon>
        <taxon>Uroviricota</taxon>
        <taxon>Caudoviricetes</taxon>
        <taxon>Phleivirus</taxon>
        <taxon>Phleivirus Phlei</taxon>
    </lineage>
</organism>
<dbReference type="Proteomes" id="UP000203948">
    <property type="component" value="Segment"/>
</dbReference>
<dbReference type="RefSeq" id="YP_009188069.1">
    <property type="nucleotide sequence ID" value="NC_028662.1"/>
</dbReference>
<name>A0A0N9BDT3_9CAUD</name>
<dbReference type="EMBL" id="KT206225">
    <property type="protein sequence ID" value="ALA48188.1"/>
    <property type="molecule type" value="Genomic_DNA"/>
</dbReference>
<proteinExistence type="predicted"/>
<dbReference type="OrthoDB" id="27988at10239"/>
<sequence length="76" mass="8778">MDSSSIILSALEDAIYDAIEKGLLTESVWDNAPQSQVFYPSEGEYWDEDDMAVIRWVGQQDVNNKISYYRRVLDNL</sequence>
<evidence type="ECO:0000313" key="1">
    <source>
        <dbReference type="EMBL" id="ALA48188.1"/>
    </source>
</evidence>
<dbReference type="KEGG" id="vg:26517122"/>
<keyword evidence="2" id="KW-1185">Reference proteome</keyword>
<reference evidence="1 2" key="1">
    <citation type="journal article" date="2016" name="Arch. Virol.">
        <title>Genome sequence of a cluster A13 mycobacteriophage detected in Mycobacterium phlei over a half century ago.</title>
        <authorList>
            <person name="Marton S."/>
            <person name="Feher E."/>
            <person name="Horvath B."/>
            <person name="Haber K."/>
            <person name="Somogyi P."/>
            <person name="Minarovits J."/>
            <person name="Banyai K."/>
        </authorList>
    </citation>
    <scope>NUCLEOTIDE SEQUENCE [LARGE SCALE GENOMIC DNA]</scope>
</reference>
<dbReference type="GeneID" id="26517122"/>
<evidence type="ECO:0000313" key="2">
    <source>
        <dbReference type="Proteomes" id="UP000203948"/>
    </source>
</evidence>
<accession>A0A0N9BDT3</accession>
<protein>
    <submittedName>
        <fullName evidence="1">Uncharacterized protein</fullName>
    </submittedName>
</protein>